<feature type="transmembrane region" description="Helical" evidence="1">
    <location>
        <begin position="558"/>
        <end position="576"/>
    </location>
</feature>
<feature type="transmembrane region" description="Helical" evidence="1">
    <location>
        <begin position="361"/>
        <end position="385"/>
    </location>
</feature>
<feature type="transmembrane region" description="Helical" evidence="1">
    <location>
        <begin position="405"/>
        <end position="421"/>
    </location>
</feature>
<dbReference type="Proteomes" id="UP000199512">
    <property type="component" value="Unassembled WGS sequence"/>
</dbReference>
<feature type="transmembrane region" description="Helical" evidence="1">
    <location>
        <begin position="138"/>
        <end position="163"/>
    </location>
</feature>
<sequence>MKMISIVILKVGRNMTKNNENVSMFKEVFKINLLYSNPAYTEKSMKSEKYKVNPEQLYKDLGVKKHIFLGIFLMLVYTLFFAVIDYSKFPYMIDLSLGIFMLMNIFQTFTYFYNVFYESRDIDGYMVLPIEQSIVFKAKMAVVSISTLELAIPMLPLFIIYMIRLKMGILQALILGFIDFLIVFALIIIANSIAMDIMSRSAILSKFKSKIITSITIITSLINVVFILGIQQISKDMSNKAINGRNIKVVYGPISFVMKKYSSHLIAIALLILLIYVFYKKYILKVENNFYAINRSLNTSSNYNVSKKDDKIGSRSALKINKDINSSENLGYKENMFESKDRGQLKSEKAFKRKTLFKYNLSLISDSTVISQTMMVIIFPIIVLYPQFESLKNLIGDMNPSSLKVFALELCIIIALMYNVYPNGLHSVILSLDGENYNYIKSLPISEKEYMKNKLIFSTVITATFSTIIAVAICIYMKVTVAYIILGVALIWIMSYSIGSQWIVYDHKHLLTSWQNTSEIYSRSSKGVNLLIMFVIVIVGSMVIAGIAVAGINMASNYLFVILLLAAIIVSAIALFKSNLYLKKNNIK</sequence>
<feature type="transmembrane region" description="Helical" evidence="1">
    <location>
        <begin position="261"/>
        <end position="279"/>
    </location>
</feature>
<feature type="transmembrane region" description="Helical" evidence="1">
    <location>
        <begin position="211"/>
        <end position="230"/>
    </location>
</feature>
<reference evidence="2 3" key="1">
    <citation type="submission" date="2016-10" db="EMBL/GenBank/DDBJ databases">
        <authorList>
            <person name="de Groot N.N."/>
        </authorList>
    </citation>
    <scope>NUCLEOTIDE SEQUENCE [LARGE SCALE GENOMIC DNA]</scope>
    <source>
        <strain evidence="2 3">Calf135</strain>
    </source>
</reference>
<proteinExistence type="predicted"/>
<dbReference type="EMBL" id="FODF01000004">
    <property type="protein sequence ID" value="SEN47221.1"/>
    <property type="molecule type" value="Genomic_DNA"/>
</dbReference>
<feature type="transmembrane region" description="Helical" evidence="1">
    <location>
        <begin position="455"/>
        <end position="477"/>
    </location>
</feature>
<evidence type="ECO:0000256" key="1">
    <source>
        <dbReference type="SAM" id="Phobius"/>
    </source>
</evidence>
<accession>A0A1H8GSX5</accession>
<evidence type="ECO:0000313" key="2">
    <source>
        <dbReference type="EMBL" id="SEN47221.1"/>
    </source>
</evidence>
<keyword evidence="1" id="KW-0472">Membrane</keyword>
<dbReference type="STRING" id="215200.SAMN05216454_104102"/>
<feature type="transmembrane region" description="Helical" evidence="1">
    <location>
        <begin position="169"/>
        <end position="190"/>
    </location>
</feature>
<keyword evidence="1" id="KW-1133">Transmembrane helix</keyword>
<protein>
    <recommendedName>
        <fullName evidence="4">ABC-2 type transport system permease protein</fullName>
    </recommendedName>
</protein>
<name>A0A1H8GSX5_9FIRM</name>
<keyword evidence="3" id="KW-1185">Reference proteome</keyword>
<feature type="transmembrane region" description="Helical" evidence="1">
    <location>
        <begin position="96"/>
        <end position="117"/>
    </location>
</feature>
<feature type="transmembrane region" description="Helical" evidence="1">
    <location>
        <begin position="483"/>
        <end position="505"/>
    </location>
</feature>
<dbReference type="AlphaFoldDB" id="A0A1H8GSX5"/>
<evidence type="ECO:0008006" key="4">
    <source>
        <dbReference type="Google" id="ProtNLM"/>
    </source>
</evidence>
<keyword evidence="1" id="KW-0812">Transmembrane</keyword>
<feature type="transmembrane region" description="Helical" evidence="1">
    <location>
        <begin position="530"/>
        <end position="552"/>
    </location>
</feature>
<evidence type="ECO:0000313" key="3">
    <source>
        <dbReference type="Proteomes" id="UP000199512"/>
    </source>
</evidence>
<gene>
    <name evidence="2" type="ORF">SAMN05216454_104102</name>
</gene>
<feature type="transmembrane region" description="Helical" evidence="1">
    <location>
        <begin position="67"/>
        <end position="84"/>
    </location>
</feature>
<organism evidence="2 3">
    <name type="scientific">Peptostreptococcus russellii</name>
    <dbReference type="NCBI Taxonomy" id="215200"/>
    <lineage>
        <taxon>Bacteria</taxon>
        <taxon>Bacillati</taxon>
        <taxon>Bacillota</taxon>
        <taxon>Clostridia</taxon>
        <taxon>Peptostreptococcales</taxon>
        <taxon>Peptostreptococcaceae</taxon>
        <taxon>Peptostreptococcus</taxon>
    </lineage>
</organism>